<comment type="cofactor">
    <cofactor evidence="1">
        <name>FAD</name>
        <dbReference type="ChEBI" id="CHEBI:57692"/>
    </cofactor>
</comment>
<evidence type="ECO:0000259" key="5">
    <source>
        <dbReference type="Pfam" id="PF03486"/>
    </source>
</evidence>
<dbReference type="InterPro" id="IPR036188">
    <property type="entry name" value="FAD/NAD-bd_sf"/>
</dbReference>
<organism evidence="7 8">
    <name type="scientific">Parathalassolituus penaei</name>
    <dbReference type="NCBI Taxonomy" id="2997323"/>
    <lineage>
        <taxon>Bacteria</taxon>
        <taxon>Pseudomonadati</taxon>
        <taxon>Pseudomonadota</taxon>
        <taxon>Gammaproteobacteria</taxon>
        <taxon>Oceanospirillales</taxon>
        <taxon>Oceanospirillaceae</taxon>
        <taxon>Parathalassolituus</taxon>
    </lineage>
</organism>
<feature type="domain" description="RsdA/BaiN/AoA(So)-like Rossmann fold-like" evidence="5">
    <location>
        <begin position="6"/>
        <end position="399"/>
    </location>
</feature>
<keyword evidence="3" id="KW-0274">FAD</keyword>
<evidence type="ECO:0000256" key="2">
    <source>
        <dbReference type="ARBA" id="ARBA00022630"/>
    </source>
</evidence>
<dbReference type="EMBL" id="JAPNOA010000012">
    <property type="protein sequence ID" value="MCY0964108.1"/>
    <property type="molecule type" value="Genomic_DNA"/>
</dbReference>
<gene>
    <name evidence="7" type="ORF">OUO13_02830</name>
</gene>
<keyword evidence="8" id="KW-1185">Reference proteome</keyword>
<dbReference type="RefSeq" id="WP_283172327.1">
    <property type="nucleotide sequence ID" value="NZ_JAPNOA010000012.1"/>
</dbReference>
<protein>
    <submittedName>
        <fullName evidence="7">NAD(P)/FAD-dependent oxidoreductase</fullName>
    </submittedName>
</protein>
<accession>A0A9X3EK52</accession>
<dbReference type="Gene3D" id="1.10.8.260">
    <property type="entry name" value="HI0933 insert domain-like"/>
    <property type="match status" value="1"/>
</dbReference>
<dbReference type="Gene3D" id="2.40.30.10">
    <property type="entry name" value="Translation factors"/>
    <property type="match status" value="1"/>
</dbReference>
<feature type="chain" id="PRO_5040953483" evidence="4">
    <location>
        <begin position="24"/>
        <end position="411"/>
    </location>
</feature>
<evidence type="ECO:0000313" key="8">
    <source>
        <dbReference type="Proteomes" id="UP001150830"/>
    </source>
</evidence>
<proteinExistence type="predicted"/>
<feature type="signal peptide" evidence="4">
    <location>
        <begin position="1"/>
        <end position="23"/>
    </location>
</feature>
<dbReference type="InterPro" id="IPR057661">
    <property type="entry name" value="RsdA/BaiN/AoA(So)_Rossmann"/>
</dbReference>
<dbReference type="Pfam" id="PF22780">
    <property type="entry name" value="HI0933_like_1st"/>
    <property type="match status" value="1"/>
</dbReference>
<keyword evidence="2" id="KW-0285">Flavoprotein</keyword>
<dbReference type="Pfam" id="PF03486">
    <property type="entry name" value="HI0933_like"/>
    <property type="match status" value="1"/>
</dbReference>
<dbReference type="InterPro" id="IPR055178">
    <property type="entry name" value="RsdA/BaiN/AoA(So)-like_dom"/>
</dbReference>
<dbReference type="SUPFAM" id="SSF160996">
    <property type="entry name" value="HI0933 insert domain-like"/>
    <property type="match status" value="1"/>
</dbReference>
<dbReference type="SUPFAM" id="SSF51905">
    <property type="entry name" value="FAD/NAD(P)-binding domain"/>
    <property type="match status" value="1"/>
</dbReference>
<comment type="caution">
    <text evidence="7">The sequence shown here is derived from an EMBL/GenBank/DDBJ whole genome shotgun (WGS) entry which is preliminary data.</text>
</comment>
<evidence type="ECO:0000313" key="7">
    <source>
        <dbReference type="EMBL" id="MCY0964108.1"/>
    </source>
</evidence>
<evidence type="ECO:0000259" key="6">
    <source>
        <dbReference type="Pfam" id="PF22780"/>
    </source>
</evidence>
<evidence type="ECO:0000256" key="3">
    <source>
        <dbReference type="ARBA" id="ARBA00022827"/>
    </source>
</evidence>
<evidence type="ECO:0000256" key="4">
    <source>
        <dbReference type="SAM" id="SignalP"/>
    </source>
</evidence>
<dbReference type="InterPro" id="IPR023166">
    <property type="entry name" value="BaiN-like_dom_sf"/>
</dbReference>
<dbReference type="PRINTS" id="PR00368">
    <property type="entry name" value="FADPNR"/>
</dbReference>
<dbReference type="Gene3D" id="3.50.50.60">
    <property type="entry name" value="FAD/NAD(P)-binding domain"/>
    <property type="match status" value="1"/>
</dbReference>
<dbReference type="AlphaFoldDB" id="A0A9X3EK52"/>
<name>A0A9X3EK52_9GAMM</name>
<dbReference type="PANTHER" id="PTHR42887">
    <property type="entry name" value="OS12G0638800 PROTEIN"/>
    <property type="match status" value="1"/>
</dbReference>
<dbReference type="InterPro" id="IPR004792">
    <property type="entry name" value="BaiN-like"/>
</dbReference>
<dbReference type="PRINTS" id="PR00411">
    <property type="entry name" value="PNDRDTASEI"/>
</dbReference>
<dbReference type="PANTHER" id="PTHR42887:SF2">
    <property type="entry name" value="OS12G0638800 PROTEIN"/>
    <property type="match status" value="1"/>
</dbReference>
<evidence type="ECO:0000256" key="1">
    <source>
        <dbReference type="ARBA" id="ARBA00001974"/>
    </source>
</evidence>
<sequence>MQSHSQVLVIGAGAAGLMCAAMAGQQGLSVRVVDHANKAGKKILMSGGGRCNFTNYYIEPNRYLSRNPHFCKSALSRYTQWDFIGLVDRYGVAWHEKKDGQLFCDNKASDILNMLLDECTAGSVDISLETAIESVSFIHKENGGDRGVFILETSKGRFSADSLVIATGGPSIPTLGATGFGYQLARQFGLNVFDPVAALVPFTITDHLSGLCKTLSGNSCRVRVTCDKQSFLDDMLFTHRGMSGPAMLQISSYWQPGQTLTIDLLPELDVAEELRRLQHQSPKQLLRTWLGQQLTQKFAECWLTQMEWPADITLAALNGEQMDRLGAQLNQWQVKPSGTEGYRTAEVALGGVDTDELSSRTMEAKKQPGLYFIGEVIDVTGHLGGFNFQWAWSSAYAASGHLAEVLLPESR</sequence>
<keyword evidence="4" id="KW-0732">Signal</keyword>
<feature type="domain" description="RsdA/BaiN/AoA(So)-like insert" evidence="6">
    <location>
        <begin position="197"/>
        <end position="347"/>
    </location>
</feature>
<reference evidence="7" key="1">
    <citation type="submission" date="2022-11" db="EMBL/GenBank/DDBJ databases">
        <title>Parathalassolutuus dongxingensis gen. nov., sp. nov., a novel member of family Oceanospirillaceae isolated from a coastal shrimp pond in Guangxi, China.</title>
        <authorList>
            <person name="Chen H."/>
        </authorList>
    </citation>
    <scope>NUCLEOTIDE SEQUENCE</scope>
    <source>
        <strain evidence="7">G-43</strain>
    </source>
</reference>
<dbReference type="Proteomes" id="UP001150830">
    <property type="component" value="Unassembled WGS sequence"/>
</dbReference>
<dbReference type="NCBIfam" id="TIGR00275">
    <property type="entry name" value="aminoacetone oxidase family FAD-binding enzyme"/>
    <property type="match status" value="1"/>
</dbReference>